<dbReference type="OrthoDB" id="2449241at2759"/>
<keyword evidence="3" id="KW-1185">Reference proteome</keyword>
<reference evidence="2" key="1">
    <citation type="journal article" date="2020" name="Fungal Divers.">
        <title>Resolving the Mortierellaceae phylogeny through synthesis of multi-gene phylogenetics and phylogenomics.</title>
        <authorList>
            <person name="Vandepol N."/>
            <person name="Liber J."/>
            <person name="Desiro A."/>
            <person name="Na H."/>
            <person name="Kennedy M."/>
            <person name="Barry K."/>
            <person name="Grigoriev I.V."/>
            <person name="Miller A.N."/>
            <person name="O'Donnell K."/>
            <person name="Stajich J.E."/>
            <person name="Bonito G."/>
        </authorList>
    </citation>
    <scope>NUCLEOTIDE SEQUENCE</scope>
    <source>
        <strain evidence="2">NVP60</strain>
    </source>
</reference>
<evidence type="ECO:0000313" key="2">
    <source>
        <dbReference type="EMBL" id="KAG0304522.1"/>
    </source>
</evidence>
<evidence type="ECO:0000256" key="1">
    <source>
        <dbReference type="SAM" id="MobiDB-lite"/>
    </source>
</evidence>
<name>A0A9P6UJD0_9FUNG</name>
<feature type="compositionally biased region" description="Basic and acidic residues" evidence="1">
    <location>
        <begin position="219"/>
        <end position="239"/>
    </location>
</feature>
<organism evidence="2 3">
    <name type="scientific">Linnemannia gamsii</name>
    <dbReference type="NCBI Taxonomy" id="64522"/>
    <lineage>
        <taxon>Eukaryota</taxon>
        <taxon>Fungi</taxon>
        <taxon>Fungi incertae sedis</taxon>
        <taxon>Mucoromycota</taxon>
        <taxon>Mortierellomycotina</taxon>
        <taxon>Mortierellomycetes</taxon>
        <taxon>Mortierellales</taxon>
        <taxon>Mortierellaceae</taxon>
        <taxon>Linnemannia</taxon>
    </lineage>
</organism>
<feature type="region of interest" description="Disordered" evidence="1">
    <location>
        <begin position="141"/>
        <end position="193"/>
    </location>
</feature>
<feature type="compositionally biased region" description="Basic residues" evidence="1">
    <location>
        <begin position="160"/>
        <end position="185"/>
    </location>
</feature>
<proteinExistence type="predicted"/>
<dbReference type="Proteomes" id="UP000823405">
    <property type="component" value="Unassembled WGS sequence"/>
</dbReference>
<evidence type="ECO:0000313" key="3">
    <source>
        <dbReference type="Proteomes" id="UP000823405"/>
    </source>
</evidence>
<accession>A0A9P6UJD0</accession>
<comment type="caution">
    <text evidence="2">The sequence shown here is derived from an EMBL/GenBank/DDBJ whole genome shotgun (WGS) entry which is preliminary data.</text>
</comment>
<dbReference type="AlphaFoldDB" id="A0A9P6UJD0"/>
<feature type="region of interest" description="Disordered" evidence="1">
    <location>
        <begin position="463"/>
        <end position="497"/>
    </location>
</feature>
<gene>
    <name evidence="2" type="ORF">BGZ97_001438</name>
</gene>
<protein>
    <submittedName>
        <fullName evidence="2">Uncharacterized protein</fullName>
    </submittedName>
</protein>
<dbReference type="EMBL" id="JAAAIN010001297">
    <property type="protein sequence ID" value="KAG0304522.1"/>
    <property type="molecule type" value="Genomic_DNA"/>
</dbReference>
<sequence>MGCYFKNGKWTPRFTVATIKKRLSSAYLIIDAFTKELQRGIMDSGCARSVDCKGKADVVITEEMMARPTLEWRLSDLSPIAISFGNWSLTGADMDVLLDAYLLEVNSRVIIDNRVVRDHFRHSVAMIWHLDFPSLRYEGAEDPRTKRGKRVTQHQQPQKPVKKKQRLPKGGKATHKAGHKKKPKPYSHVDDNNKDVQATLDVVEGLTDLVVEPGISGVAEERVTSDDNANEKQKDKKEEEEQNPDARVPSTILADTIGTIQALRIELYEVLALDPGRIFGPKLPPGTSSVALQTPGITSAASNPLAHATPSSSFSVLIYPPTTSTDMNPMNAPQLTRKLPEPACAIKVLIISATDREDIGDIVSTSLTFDYQGVYLLLNGSLGSNSQFERNRMTTLPHFIGDDGNDIELPKANVDRRLASCQDLRDITEISLYRGMAKLSLRGPICSSGLELHLLAYDTTKTRRNPKNKDDIADDSSGGDTGLNSDGLLDEPGKDKG</sequence>
<feature type="region of interest" description="Disordered" evidence="1">
    <location>
        <begin position="217"/>
        <end position="249"/>
    </location>
</feature>